<keyword evidence="2" id="KW-0547">Nucleotide-binding</keyword>
<dbReference type="GO" id="GO:0005525">
    <property type="term" value="F:GTP binding"/>
    <property type="evidence" value="ECO:0007669"/>
    <property type="project" value="UniProtKB-KW"/>
</dbReference>
<sequence>LFLDFSVVDYPGQCDFYDPAAADRAAKVFANAVSVIFVVDAQDDTSVSMQQLLLTVRAANKVKKDILFEVFIHKIDGLSDDHKIETQRDVQHRVREDLADAGLEKVHIGFHLTSIYDHSVYEAFSKVVQRILGEEGFLPTLENLMNIWCSNSGLEKAFLFDTATKIYIATDSSPFDGQSHEICADMLDLVFDISGVYGVIPNHNDNSSSSSSSSTVTAAEPSSEMSSVVRLTNGMVLYMRALTNALSLVCLLREENFEKRGLIDFNFERNSLENIGDESVAYVLGGTRMQQTIQPIFRRLPGLLALLLIPFAMFGPRSTPIAFAAYYCFLNIALCFTTARTAAGIACAWILAVKHSKTDWSAVATTAAGRSVETVVAGNEIDGTTIGDSHSLRVADVVHVIVVPNYKEELANLRDTLDVLASHCRALSNYVICLAMEESEAESLEKAILLKAEYSMKFHKFEYSVHPTNLQGEMRGKSSNVNFAARHLFHITSPTEVFRHIFTIIDADTTLTADYFESIASKYTGDSISRRGCGGNSEAQIFVPFSIFDRNASSVGATIRMIDAAWSAAHLSYFLYRYPFAPALSVYSVPMRLVEKAGFWDTGADAMAEDMHMTLKLTFATKGLLRVTHVYSPASQCDVVGRRESWWSYNLARAVQLKRHSWGGTLEFSYFLWRVVENVFGGVVFGERVGVVDDDFLYGDCGSD</sequence>
<comment type="similarity">
    <text evidence="1">Belongs to the GTR/RAG GTP-binding protein family.</text>
</comment>
<dbReference type="EMBL" id="JADGJH010003906">
    <property type="protein sequence ID" value="KAJ3088176.1"/>
    <property type="molecule type" value="Genomic_DNA"/>
</dbReference>
<feature type="domain" description="Glycosyltransferase 2-like" evidence="4">
    <location>
        <begin position="501"/>
        <end position="673"/>
    </location>
</feature>
<dbReference type="Gene3D" id="3.40.50.300">
    <property type="entry name" value="P-loop containing nucleotide triphosphate hydrolases"/>
    <property type="match status" value="1"/>
</dbReference>
<evidence type="ECO:0000259" key="4">
    <source>
        <dbReference type="Pfam" id="PF13632"/>
    </source>
</evidence>
<dbReference type="Gene3D" id="3.30.450.190">
    <property type="match status" value="1"/>
</dbReference>
<evidence type="ECO:0000256" key="2">
    <source>
        <dbReference type="ARBA" id="ARBA00022741"/>
    </source>
</evidence>
<comment type="caution">
    <text evidence="5">The sequence shown here is derived from an EMBL/GenBank/DDBJ whole genome shotgun (WGS) entry which is preliminary data.</text>
</comment>
<keyword evidence="6" id="KW-1185">Reference proteome</keyword>
<dbReference type="PANTHER" id="PTHR36851:SF1">
    <property type="entry name" value="GLYCO_TRANS_2-LIKE DOMAIN-CONTAINING PROTEIN"/>
    <property type="match status" value="1"/>
</dbReference>
<keyword evidence="3" id="KW-0342">GTP-binding</keyword>
<proteinExistence type="inferred from homology"/>
<dbReference type="InterPro" id="IPR029044">
    <property type="entry name" value="Nucleotide-diphossugar_trans"/>
</dbReference>
<dbReference type="InterPro" id="IPR027417">
    <property type="entry name" value="P-loop_NTPase"/>
</dbReference>
<dbReference type="Proteomes" id="UP001211907">
    <property type="component" value="Unassembled WGS sequence"/>
</dbReference>
<gene>
    <name evidence="5" type="ORF">HK100_008131</name>
</gene>
<protein>
    <recommendedName>
        <fullName evidence="4">Glycosyltransferase 2-like domain-containing protein</fullName>
    </recommendedName>
</protein>
<evidence type="ECO:0000313" key="6">
    <source>
        <dbReference type="Proteomes" id="UP001211907"/>
    </source>
</evidence>
<evidence type="ECO:0000256" key="3">
    <source>
        <dbReference type="ARBA" id="ARBA00023134"/>
    </source>
</evidence>
<feature type="non-terminal residue" evidence="5">
    <location>
        <position position="704"/>
    </location>
</feature>
<dbReference type="InterPro" id="IPR006762">
    <property type="entry name" value="Gtr1_RagA"/>
</dbReference>
<evidence type="ECO:0000313" key="5">
    <source>
        <dbReference type="EMBL" id="KAJ3088176.1"/>
    </source>
</evidence>
<reference evidence="5" key="1">
    <citation type="submission" date="2020-05" db="EMBL/GenBank/DDBJ databases">
        <title>Phylogenomic resolution of chytrid fungi.</title>
        <authorList>
            <person name="Stajich J.E."/>
            <person name="Amses K."/>
            <person name="Simmons R."/>
            <person name="Seto K."/>
            <person name="Myers J."/>
            <person name="Bonds A."/>
            <person name="Quandt C.A."/>
            <person name="Barry K."/>
            <person name="Liu P."/>
            <person name="Grigoriev I."/>
            <person name="Longcore J.E."/>
            <person name="James T.Y."/>
        </authorList>
    </citation>
    <scope>NUCLEOTIDE SEQUENCE</scope>
    <source>
        <strain evidence="5">JEL0513</strain>
    </source>
</reference>
<accession>A0AAD5XBP4</accession>
<name>A0AAD5XBP4_9FUNG</name>
<dbReference type="InterPro" id="IPR001173">
    <property type="entry name" value="Glyco_trans_2-like"/>
</dbReference>
<dbReference type="SUPFAM" id="SSF53448">
    <property type="entry name" value="Nucleotide-diphospho-sugar transferases"/>
    <property type="match status" value="1"/>
</dbReference>
<evidence type="ECO:0000256" key="1">
    <source>
        <dbReference type="ARBA" id="ARBA00007756"/>
    </source>
</evidence>
<dbReference type="Gene3D" id="3.90.550.10">
    <property type="entry name" value="Spore Coat Polysaccharide Biosynthesis Protein SpsA, Chain A"/>
    <property type="match status" value="1"/>
</dbReference>
<dbReference type="SUPFAM" id="SSF52540">
    <property type="entry name" value="P-loop containing nucleoside triphosphate hydrolases"/>
    <property type="match status" value="1"/>
</dbReference>
<dbReference type="AlphaFoldDB" id="A0AAD5XBP4"/>
<organism evidence="5 6">
    <name type="scientific">Physocladia obscura</name>
    <dbReference type="NCBI Taxonomy" id="109957"/>
    <lineage>
        <taxon>Eukaryota</taxon>
        <taxon>Fungi</taxon>
        <taxon>Fungi incertae sedis</taxon>
        <taxon>Chytridiomycota</taxon>
        <taxon>Chytridiomycota incertae sedis</taxon>
        <taxon>Chytridiomycetes</taxon>
        <taxon>Chytridiales</taxon>
        <taxon>Chytriomycetaceae</taxon>
        <taxon>Physocladia</taxon>
    </lineage>
</organism>
<dbReference type="PANTHER" id="PTHR36851">
    <property type="entry name" value="UNNAMED PRODUCT"/>
    <property type="match status" value="1"/>
</dbReference>
<feature type="non-terminal residue" evidence="5">
    <location>
        <position position="1"/>
    </location>
</feature>
<dbReference type="Pfam" id="PF13632">
    <property type="entry name" value="Glyco_trans_2_3"/>
    <property type="match status" value="1"/>
</dbReference>
<dbReference type="Pfam" id="PF04670">
    <property type="entry name" value="Gtr1_RagA"/>
    <property type="match status" value="1"/>
</dbReference>